<dbReference type="Proteomes" id="UP001500967">
    <property type="component" value="Unassembled WGS sequence"/>
</dbReference>
<evidence type="ECO:0000259" key="1">
    <source>
        <dbReference type="Pfam" id="PF14065"/>
    </source>
</evidence>
<dbReference type="Pfam" id="PF14065">
    <property type="entry name" value="Pvc16_N"/>
    <property type="match status" value="1"/>
</dbReference>
<protein>
    <submittedName>
        <fullName evidence="2">DUF4255 domain-containing protein</fullName>
    </submittedName>
</protein>
<name>A0ABP3DBX2_9ACTN</name>
<evidence type="ECO:0000313" key="3">
    <source>
        <dbReference type="Proteomes" id="UP001500967"/>
    </source>
</evidence>
<dbReference type="RefSeq" id="WP_344647748.1">
    <property type="nucleotide sequence ID" value="NZ_BAAAGX010000006.1"/>
</dbReference>
<proteinExistence type="predicted"/>
<reference evidence="3" key="1">
    <citation type="journal article" date="2019" name="Int. J. Syst. Evol. Microbiol.">
        <title>The Global Catalogue of Microorganisms (GCM) 10K type strain sequencing project: providing services to taxonomists for standard genome sequencing and annotation.</title>
        <authorList>
            <consortium name="The Broad Institute Genomics Platform"/>
            <consortium name="The Broad Institute Genome Sequencing Center for Infectious Disease"/>
            <person name="Wu L."/>
            <person name="Ma J."/>
        </authorList>
    </citation>
    <scope>NUCLEOTIDE SEQUENCE [LARGE SCALE GENOMIC DNA]</scope>
    <source>
        <strain evidence="3">JCM 10425</strain>
    </source>
</reference>
<gene>
    <name evidence="2" type="ORF">GCM10009539_12400</name>
</gene>
<feature type="domain" description="Pvc16 N-terminal" evidence="1">
    <location>
        <begin position="4"/>
        <end position="181"/>
    </location>
</feature>
<dbReference type="InterPro" id="IPR025351">
    <property type="entry name" value="Pvc16_N"/>
</dbReference>
<sequence>MINDVDQVLRTLLTEIATPAGAGEVVFDAPTRDWAARRTGPTVNAYLYEIQEDLARRERGAISIRDESGRVVGRRQPPRWFRLTYLVTAWTSRPEDEHRLLSAVLVGLLPRETVPLDGAPAALAALGVALPITVGVPPEQSRSIADIWSALGGELKPSLDITVVVPFPVSPEYRTAPVVTEPLVADVRVRE</sequence>
<dbReference type="EMBL" id="BAAAGX010000006">
    <property type="protein sequence ID" value="GAA0228511.1"/>
    <property type="molecule type" value="Genomic_DNA"/>
</dbReference>
<accession>A0ABP3DBX2</accession>
<evidence type="ECO:0000313" key="2">
    <source>
        <dbReference type="EMBL" id="GAA0228511.1"/>
    </source>
</evidence>
<organism evidence="2 3">
    <name type="scientific">Cryptosporangium japonicum</name>
    <dbReference type="NCBI Taxonomy" id="80872"/>
    <lineage>
        <taxon>Bacteria</taxon>
        <taxon>Bacillati</taxon>
        <taxon>Actinomycetota</taxon>
        <taxon>Actinomycetes</taxon>
        <taxon>Cryptosporangiales</taxon>
        <taxon>Cryptosporangiaceae</taxon>
        <taxon>Cryptosporangium</taxon>
    </lineage>
</organism>
<keyword evidence="3" id="KW-1185">Reference proteome</keyword>
<comment type="caution">
    <text evidence="2">The sequence shown here is derived from an EMBL/GenBank/DDBJ whole genome shotgun (WGS) entry which is preliminary data.</text>
</comment>